<accession>A0A816Z3H8</accession>
<dbReference type="InterPro" id="IPR002035">
    <property type="entry name" value="VWF_A"/>
</dbReference>
<dbReference type="Proteomes" id="UP000663887">
    <property type="component" value="Unassembled WGS sequence"/>
</dbReference>
<protein>
    <recommendedName>
        <fullName evidence="1">VWFA domain-containing protein</fullName>
    </recommendedName>
</protein>
<evidence type="ECO:0000313" key="3">
    <source>
        <dbReference type="EMBL" id="CAF2187406.1"/>
    </source>
</evidence>
<dbReference type="PROSITE" id="PS50234">
    <property type="entry name" value="VWFA"/>
    <property type="match status" value="1"/>
</dbReference>
<proteinExistence type="predicted"/>
<dbReference type="EMBL" id="CAJNRF010000832">
    <property type="protein sequence ID" value="CAF1983015.1"/>
    <property type="molecule type" value="Genomic_DNA"/>
</dbReference>
<dbReference type="EMBL" id="CAJOBF010001531">
    <property type="protein sequence ID" value="CAF3960261.1"/>
    <property type="molecule type" value="Genomic_DNA"/>
</dbReference>
<gene>
    <name evidence="4" type="ORF">OVN521_LOCUS5056</name>
    <name evidence="5" type="ORF">UXM345_LOCUS13871</name>
    <name evidence="2" type="ORF">WKI299_LOCUS3877</name>
    <name evidence="3" type="ORF">XDN619_LOCUS32099</name>
</gene>
<dbReference type="AlphaFoldDB" id="A0A816Z3H8"/>
<evidence type="ECO:0000313" key="7">
    <source>
        <dbReference type="Proteomes" id="UP000663887"/>
    </source>
</evidence>
<organism evidence="3 7">
    <name type="scientific">Rotaria magnacalcarata</name>
    <dbReference type="NCBI Taxonomy" id="392030"/>
    <lineage>
        <taxon>Eukaryota</taxon>
        <taxon>Metazoa</taxon>
        <taxon>Spiralia</taxon>
        <taxon>Gnathifera</taxon>
        <taxon>Rotifera</taxon>
        <taxon>Eurotatoria</taxon>
        <taxon>Bdelloidea</taxon>
        <taxon>Philodinida</taxon>
        <taxon>Philodinidae</taxon>
        <taxon>Rotaria</taxon>
    </lineage>
</organism>
<feature type="domain" description="VWFA" evidence="1">
    <location>
        <begin position="6"/>
        <end position="205"/>
    </location>
</feature>
<sequence length="265" mass="29663">MSESMDIAFLLVTMSPMNSVPSDVTDMISSVISSILKNNCDIHLALVKYISDNDIRVPTVHPFTTSVSTFRNWLTTSDAPVQQHSHKGTIEILDSLRIALGLDWRTTSDDRCHEKIVFLITDGFPCQKFVNPKIIENDDNLCACNDLWVISDEFVKQKMTIVIVGFGSIVAICDGFYGSIATNTGGEYIPITNASNILCSSIQTILTQGDTLSQSLRHIKREEFERNSSYRHSIMQNKDQSEIKHSQIMAQQGAWLLDDLTRANL</sequence>
<name>A0A816Z3H8_9BILA</name>
<dbReference type="Proteomes" id="UP000663866">
    <property type="component" value="Unassembled WGS sequence"/>
</dbReference>
<dbReference type="EMBL" id="CAJNRG010015927">
    <property type="protein sequence ID" value="CAF2187406.1"/>
    <property type="molecule type" value="Genomic_DNA"/>
</dbReference>
<comment type="caution">
    <text evidence="3">The sequence shown here is derived from an EMBL/GenBank/DDBJ whole genome shotgun (WGS) entry which is preliminary data.</text>
</comment>
<dbReference type="EMBL" id="CAJOBG010000489">
    <property type="protein sequence ID" value="CAF3821133.1"/>
    <property type="molecule type" value="Genomic_DNA"/>
</dbReference>
<evidence type="ECO:0000313" key="5">
    <source>
        <dbReference type="EMBL" id="CAF3960261.1"/>
    </source>
</evidence>
<dbReference type="Proteomes" id="UP000663856">
    <property type="component" value="Unassembled WGS sequence"/>
</dbReference>
<evidence type="ECO:0000259" key="1">
    <source>
        <dbReference type="PROSITE" id="PS50234"/>
    </source>
</evidence>
<keyword evidence="6" id="KW-1185">Reference proteome</keyword>
<evidence type="ECO:0000313" key="6">
    <source>
        <dbReference type="Proteomes" id="UP000663866"/>
    </source>
</evidence>
<dbReference type="SUPFAM" id="SSF53300">
    <property type="entry name" value="vWA-like"/>
    <property type="match status" value="1"/>
</dbReference>
<evidence type="ECO:0000313" key="2">
    <source>
        <dbReference type="EMBL" id="CAF1983015.1"/>
    </source>
</evidence>
<reference evidence="3" key="1">
    <citation type="submission" date="2021-02" db="EMBL/GenBank/DDBJ databases">
        <authorList>
            <person name="Nowell W R."/>
        </authorList>
    </citation>
    <scope>NUCLEOTIDE SEQUENCE</scope>
</reference>
<dbReference type="Proteomes" id="UP000663842">
    <property type="component" value="Unassembled WGS sequence"/>
</dbReference>
<dbReference type="Gene3D" id="3.40.50.410">
    <property type="entry name" value="von Willebrand factor, type A domain"/>
    <property type="match status" value="1"/>
</dbReference>
<evidence type="ECO:0000313" key="4">
    <source>
        <dbReference type="EMBL" id="CAF3821133.1"/>
    </source>
</evidence>
<dbReference type="InterPro" id="IPR036465">
    <property type="entry name" value="vWFA_dom_sf"/>
</dbReference>